<name>A0A9X2ICK7_9GAMM</name>
<dbReference type="AlphaFoldDB" id="A0A9X2ICK7"/>
<accession>A0A9X2ICK7</accession>
<reference evidence="1" key="1">
    <citation type="submission" date="2021-11" db="EMBL/GenBank/DDBJ databases">
        <title>Legionella maioricencis sp. nov., a new species isolated from hot water samples in Mallorca.</title>
        <authorList>
            <person name="Crespi S."/>
            <person name="Drasar V."/>
            <person name="Salva-Serra F."/>
            <person name="Jaen-Luchoro D."/>
            <person name="Pineiro-Iglesias B."/>
            <person name="Aliaga F."/>
            <person name="Fernandez-Juarez V."/>
            <person name="Coll G."/>
            <person name="Moore E.R.B."/>
            <person name="Bennasar-Figueras A."/>
        </authorList>
    </citation>
    <scope>NUCLEOTIDE SEQUENCE</scope>
    <source>
        <strain evidence="1">HCPI-6</strain>
    </source>
</reference>
<keyword evidence="2" id="KW-1185">Reference proteome</keyword>
<dbReference type="EMBL" id="JAJKBJ010000011">
    <property type="protein sequence ID" value="MCL9684547.1"/>
    <property type="molecule type" value="Genomic_DNA"/>
</dbReference>
<dbReference type="RefSeq" id="WP_250422074.1">
    <property type="nucleotide sequence ID" value="NZ_JAJKBJ010000011.1"/>
</dbReference>
<sequence>MNILEGDIADFKMVLKRNDESENDYTLECINNIQDDENSIKYIESYFLVTRKSNQIKKKYNAGPGNLWLNHFENDLKKGAFNA</sequence>
<evidence type="ECO:0000313" key="2">
    <source>
        <dbReference type="Proteomes" id="UP001139721"/>
    </source>
</evidence>
<evidence type="ECO:0000313" key="1">
    <source>
        <dbReference type="EMBL" id="MCL9684547.1"/>
    </source>
</evidence>
<dbReference type="Proteomes" id="UP001139721">
    <property type="component" value="Unassembled WGS sequence"/>
</dbReference>
<organism evidence="1 2">
    <name type="scientific">Legionella maioricensis</name>
    <dbReference type="NCBI Taxonomy" id="2896528"/>
    <lineage>
        <taxon>Bacteria</taxon>
        <taxon>Pseudomonadati</taxon>
        <taxon>Pseudomonadota</taxon>
        <taxon>Gammaproteobacteria</taxon>
        <taxon>Legionellales</taxon>
        <taxon>Legionellaceae</taxon>
        <taxon>Legionella</taxon>
    </lineage>
</organism>
<proteinExistence type="predicted"/>
<comment type="caution">
    <text evidence="1">The sequence shown here is derived from an EMBL/GenBank/DDBJ whole genome shotgun (WGS) entry which is preliminary data.</text>
</comment>
<gene>
    <name evidence="1" type="ORF">LOX96_10620</name>
</gene>
<protein>
    <submittedName>
        <fullName evidence="1">Uncharacterized protein</fullName>
    </submittedName>
</protein>